<dbReference type="Gene3D" id="1.10.10.10">
    <property type="entry name" value="Winged helix-like DNA-binding domain superfamily/Winged helix DNA-binding domain"/>
    <property type="match status" value="1"/>
</dbReference>
<name>A0ABN8QIT2_9CNID</name>
<sequence length="1807" mass="195450">MSVLDESGILEERRDNRPRSNTWPLPDPSEFTKPERDVDQPSLKQLSTSEGPKKSSRKNAWGNLSYADLITQAIQSSSEQRLTLSQIYDWMVNTVPYFRDKGDSNSSAGWKNSIRHNLSLHSKFVRVQNEGNGKSSWWMLNPDAKGGKTSRRRSGSLDSAPKSEKKRGRSRKEKIKEEDGDSPSSPRLSVSRARDANRASSPGNVSPTNSSSSDSLLTIPETESPLPFPLGDSFARPRTSSNASTVSSLGGRLSPIPAHGDELELCGEDPMPPNNFSMVNNPNSAADELSQMADSMTLNSFAAENNNRLKQTLTPVQPQLLPSEPHSDISGMAVSNSITSSISSNSFDTGYNSSGYLQPIQHPQQSLSPEILPPQTIAAPQPVFGNLRSYSQAPLQQSHYQRNFRQELSAPRQSSTPVRVNNIYCEDQDMEVQQTPENLYQNFHATGFPNSNPCVNGLPQNHQSFNYIAEPRYLQQQQQVTPASLMMQQENGLQHPLHQQGNPFNREFRTTNNNQLEFMNEKFPSDLELDMDNFNGDLDCDIERIIYDELKDGGFDINIEQFFNQIPNVGELRSGYLTEEGLHRTCASFREECSLFHNGNNNLDQVFLTSDLRTILEDYSQLKETGLENGTPTSSAVLKSLWRDLDVVIGQLKYATIPTNTLKVNTIKNQSTRTRRLNTDLLRRNTFQKNQVTRTPTLQGPVAPSGATEKLPLPRLPKVVSSNNQSTSNGRTRNLLCSNSTTGTSSRVQSALNKDSNVQQTSINYQPVGVPVADVAPVIEIPTTGGLVTENEGQITGSPGRDTGVVHSHTTNEKSSNEDAVESMVDIPMDDGDFGDAGYSSPERTPVIVINDESSNDQEVSAEKEHGLSHSNSRENEIHLQSPKRKGVHPRRRVPQRDTSQSEVAVSTAKQVPKTTNLEVEMDVMYASDTLTPQSFLGTLLNTPILQEKLAENINKVVGSSRTQPASDDPPTDSARTVTITEDSSDDILMASNPEAGGDIPVKEIMDLMQADPAFDVLFSLFGIDALDALPSTTDPSTVLAETSQAGKVPLSESQFPDNLAVSSSSRPDSGNELDTLPSAARRLLPTESSVDGGMAIDVLRSGSKERTAELGHEVASLSSASRQHLNAESTVDLGCEIATLQSSSRQHLQPPSSSSASELHMSAASIVTDALLLLAGSPQKALSNSSSPSCCKASDPTAKKHTPITPPKVSDATQKTRIAVNEKEHSGHCSQPALITSTLPYVRALNFTQEKELEIGTRGRKKGSKNKKGTKQKPATKKQTKAPRTEKKETGKGQKRAVAKASSEPASGSSSLNIESGFSTLQGTSGVVQPSMNYESTFNRTVISNSIPVNAIVQSSNAILSQNCSAILATAPAFVPISVTPSPSPVNIASPCPDQISSAVTMATGSGTDSTGCIPSTGIRQSSAPVVLGTTAVPSTGNLTRRTATPVNFMSSDSVQVSSPLAPGGANLLPTLPTLHSPLVPLAANVTHKSITHLPMGAGFIPLVPNALSAHQTMQDLTLPAAISTTATPQAFISGSLTESPVIRDTAGIGDLSALQKNHSENDKSNSTSSGISNTDSNIDDLSASGEPFSLKASNMLQTLAFQFKNFQGNSAHHHNQAFVSDSGQQNNHSLQKTGTLSVDTEVRLQPLQEKSPAYENVTASKSNTEISGEKNAGGFYAAHSSPCTNHKEQEIMSVPPVGRSIQCSLQTNNGPSTSPLTIMNQESSDLVKENFSGSLRSKLSSEKETQESSTSRTKRSRDEFQQHKKKRNKSLSRPSKRSKTKGESMHFPSNLNVEEFLSKLHYEDK</sequence>
<keyword evidence="8 12" id="KW-0238">DNA-binding</keyword>
<feature type="compositionally biased region" description="Basic residues" evidence="13">
    <location>
        <begin position="882"/>
        <end position="894"/>
    </location>
</feature>
<dbReference type="Proteomes" id="UP001159405">
    <property type="component" value="Unassembled WGS sequence"/>
</dbReference>
<feature type="region of interest" description="Disordered" evidence="13">
    <location>
        <begin position="135"/>
        <end position="258"/>
    </location>
</feature>
<evidence type="ECO:0000256" key="12">
    <source>
        <dbReference type="PROSITE-ProRule" id="PRU00089"/>
    </source>
</evidence>
<organism evidence="15 16">
    <name type="scientific">Porites lobata</name>
    <dbReference type="NCBI Taxonomy" id="104759"/>
    <lineage>
        <taxon>Eukaryota</taxon>
        <taxon>Metazoa</taxon>
        <taxon>Cnidaria</taxon>
        <taxon>Anthozoa</taxon>
        <taxon>Hexacorallia</taxon>
        <taxon>Scleractinia</taxon>
        <taxon>Fungiina</taxon>
        <taxon>Poritidae</taxon>
        <taxon>Porites</taxon>
    </lineage>
</organism>
<dbReference type="InterPro" id="IPR001766">
    <property type="entry name" value="Fork_head_dom"/>
</dbReference>
<evidence type="ECO:0000256" key="10">
    <source>
        <dbReference type="ARBA" id="ARBA00023242"/>
    </source>
</evidence>
<dbReference type="InterPro" id="IPR036390">
    <property type="entry name" value="WH_DNA-bd_sf"/>
</dbReference>
<dbReference type="InterPro" id="IPR030456">
    <property type="entry name" value="TF_fork_head_CS_2"/>
</dbReference>
<feature type="compositionally biased region" description="Basic and acidic residues" evidence="13">
    <location>
        <begin position="1284"/>
        <end position="1293"/>
    </location>
</feature>
<evidence type="ECO:0000256" key="3">
    <source>
        <dbReference type="ARBA" id="ARBA00022473"/>
    </source>
</evidence>
<dbReference type="PROSITE" id="PS50039">
    <property type="entry name" value="FORK_HEAD_3"/>
    <property type="match status" value="1"/>
</dbReference>
<keyword evidence="7" id="KW-0805">Transcription regulation</keyword>
<feature type="compositionally biased region" description="Low complexity" evidence="13">
    <location>
        <begin position="200"/>
        <end position="218"/>
    </location>
</feature>
<dbReference type="InterPro" id="IPR036388">
    <property type="entry name" value="WH-like_DNA-bd_sf"/>
</dbReference>
<dbReference type="PROSITE" id="PS00658">
    <property type="entry name" value="FORK_HEAD_2"/>
    <property type="match status" value="1"/>
</dbReference>
<feature type="domain" description="Fork-head" evidence="14">
    <location>
        <begin position="61"/>
        <end position="154"/>
    </location>
</feature>
<feature type="compositionally biased region" description="Polar residues" evidence="13">
    <location>
        <begin position="720"/>
        <end position="754"/>
    </location>
</feature>
<keyword evidence="4" id="KW-0963">Cytoplasm</keyword>
<evidence type="ECO:0000313" key="15">
    <source>
        <dbReference type="EMBL" id="CAH3164422.1"/>
    </source>
</evidence>
<dbReference type="PANTHER" id="PTHR45767">
    <property type="entry name" value="FORKHEAD BOX PROTEIN O"/>
    <property type="match status" value="1"/>
</dbReference>
<feature type="region of interest" description="Disordered" evidence="13">
    <location>
        <begin position="959"/>
        <end position="997"/>
    </location>
</feature>
<feature type="compositionally biased region" description="Polar residues" evidence="13">
    <location>
        <begin position="1045"/>
        <end position="1069"/>
    </location>
</feature>
<keyword evidence="5" id="KW-0597">Phosphoprotein</keyword>
<dbReference type="SUPFAM" id="SSF46785">
    <property type="entry name" value="Winged helix' DNA-binding domain"/>
    <property type="match status" value="1"/>
</dbReference>
<feature type="compositionally biased region" description="Polar residues" evidence="13">
    <location>
        <begin position="1566"/>
        <end position="1578"/>
    </location>
</feature>
<reference evidence="15 16" key="1">
    <citation type="submission" date="2022-05" db="EMBL/GenBank/DDBJ databases">
        <authorList>
            <consortium name="Genoscope - CEA"/>
            <person name="William W."/>
        </authorList>
    </citation>
    <scope>NUCLEOTIDE SEQUENCE [LARGE SCALE GENOMIC DNA]</scope>
</reference>
<evidence type="ECO:0000256" key="7">
    <source>
        <dbReference type="ARBA" id="ARBA00023015"/>
    </source>
</evidence>
<evidence type="ECO:0000313" key="16">
    <source>
        <dbReference type="Proteomes" id="UP001159405"/>
    </source>
</evidence>
<feature type="region of interest" description="Disordered" evidence="13">
    <location>
        <begin position="1"/>
        <end position="58"/>
    </location>
</feature>
<feature type="region of interest" description="Disordered" evidence="13">
    <location>
        <begin position="789"/>
        <end position="820"/>
    </location>
</feature>
<dbReference type="CDD" id="cd20061">
    <property type="entry name" value="FH_FOXO3"/>
    <property type="match status" value="1"/>
</dbReference>
<feature type="region of interest" description="Disordered" evidence="13">
    <location>
        <begin position="1736"/>
        <end position="1795"/>
    </location>
</feature>
<feature type="compositionally biased region" description="Low complexity" evidence="13">
    <location>
        <begin position="1300"/>
        <end position="1312"/>
    </location>
</feature>
<evidence type="ECO:0000256" key="9">
    <source>
        <dbReference type="ARBA" id="ARBA00023163"/>
    </source>
</evidence>
<feature type="compositionally biased region" description="Basic residues" evidence="13">
    <location>
        <begin position="164"/>
        <end position="173"/>
    </location>
</feature>
<feature type="region of interest" description="Disordered" evidence="13">
    <location>
        <begin position="1045"/>
        <end position="1078"/>
    </location>
</feature>
<dbReference type="InterPro" id="IPR032067">
    <property type="entry name" value="FOXO-TAD"/>
</dbReference>
<feature type="compositionally biased region" description="Low complexity" evidence="13">
    <location>
        <begin position="1181"/>
        <end position="1195"/>
    </location>
</feature>
<evidence type="ECO:0000256" key="5">
    <source>
        <dbReference type="ARBA" id="ARBA00022553"/>
    </source>
</evidence>
<dbReference type="Pfam" id="PF00250">
    <property type="entry name" value="Forkhead"/>
    <property type="match status" value="1"/>
</dbReference>
<feature type="DNA-binding region" description="Fork-head" evidence="12">
    <location>
        <begin position="61"/>
        <end position="154"/>
    </location>
</feature>
<feature type="region of interest" description="Disordered" evidence="13">
    <location>
        <begin position="852"/>
        <end position="910"/>
    </location>
</feature>
<evidence type="ECO:0000256" key="1">
    <source>
        <dbReference type="ARBA" id="ARBA00004123"/>
    </source>
</evidence>
<feature type="region of interest" description="Disordered" evidence="13">
    <location>
        <begin position="1254"/>
        <end position="1316"/>
    </location>
</feature>
<protein>
    <recommendedName>
        <fullName evidence="11">Forkhead box protein O</fullName>
    </recommendedName>
</protein>
<accession>A0ABN8QIT2</accession>
<comment type="caution">
    <text evidence="15">The sequence shown here is derived from an EMBL/GenBank/DDBJ whole genome shotgun (WGS) entry which is preliminary data.</text>
</comment>
<feature type="compositionally biased region" description="Polar residues" evidence="13">
    <location>
        <begin position="897"/>
        <end position="910"/>
    </location>
</feature>
<comment type="subcellular location">
    <subcellularLocation>
        <location evidence="2">Cytoplasm</location>
    </subcellularLocation>
    <subcellularLocation>
        <location evidence="1 12">Nucleus</location>
    </subcellularLocation>
</comment>
<feature type="compositionally biased region" description="Polar residues" evidence="13">
    <location>
        <begin position="238"/>
        <end position="248"/>
    </location>
</feature>
<keyword evidence="3" id="KW-0217">Developmental protein</keyword>
<evidence type="ECO:0000256" key="6">
    <source>
        <dbReference type="ARBA" id="ARBA00022604"/>
    </source>
</evidence>
<feature type="region of interest" description="Disordered" evidence="13">
    <location>
        <begin position="690"/>
        <end position="754"/>
    </location>
</feature>
<feature type="region of interest" description="Disordered" evidence="13">
    <location>
        <begin position="1181"/>
        <end position="1215"/>
    </location>
</feature>
<keyword evidence="6" id="KW-0341">Growth regulation</keyword>
<feature type="compositionally biased region" description="Basic and acidic residues" evidence="13">
    <location>
        <begin position="30"/>
        <end position="39"/>
    </location>
</feature>
<feature type="compositionally biased region" description="Basic and acidic residues" evidence="13">
    <location>
        <begin position="861"/>
        <end position="878"/>
    </location>
</feature>
<proteinExistence type="predicted"/>
<evidence type="ECO:0000256" key="4">
    <source>
        <dbReference type="ARBA" id="ARBA00022490"/>
    </source>
</evidence>
<dbReference type="Pfam" id="PF16676">
    <property type="entry name" value="FOXO-TAD"/>
    <property type="match status" value="1"/>
</dbReference>
<dbReference type="PANTHER" id="PTHR45767:SF2">
    <property type="entry name" value="FORKHEAD BOX PROTEIN O"/>
    <property type="match status" value="1"/>
</dbReference>
<evidence type="ECO:0000256" key="13">
    <source>
        <dbReference type="SAM" id="MobiDB-lite"/>
    </source>
</evidence>
<gene>
    <name evidence="15" type="ORF">PLOB_00006297</name>
</gene>
<dbReference type="PRINTS" id="PR00053">
    <property type="entry name" value="FORKHEAD"/>
</dbReference>
<dbReference type="SMART" id="SM00339">
    <property type="entry name" value="FH"/>
    <property type="match status" value="1"/>
</dbReference>
<keyword evidence="9" id="KW-0804">Transcription</keyword>
<dbReference type="EMBL" id="CALNXK010000129">
    <property type="protein sequence ID" value="CAH3164422.1"/>
    <property type="molecule type" value="Genomic_DNA"/>
</dbReference>
<feature type="compositionally biased region" description="Basic residues" evidence="13">
    <location>
        <begin position="1765"/>
        <end position="1781"/>
    </location>
</feature>
<evidence type="ECO:0000256" key="11">
    <source>
        <dbReference type="ARBA" id="ARBA00039893"/>
    </source>
</evidence>
<keyword evidence="10 12" id="KW-0539">Nucleus</keyword>
<evidence type="ECO:0000256" key="8">
    <source>
        <dbReference type="ARBA" id="ARBA00023125"/>
    </source>
</evidence>
<feature type="compositionally biased region" description="Basic residues" evidence="13">
    <location>
        <begin position="1259"/>
        <end position="1282"/>
    </location>
</feature>
<feature type="region of interest" description="Disordered" evidence="13">
    <location>
        <begin position="1559"/>
        <end position="1580"/>
    </location>
</feature>
<evidence type="ECO:0000259" key="14">
    <source>
        <dbReference type="PROSITE" id="PS50039"/>
    </source>
</evidence>
<keyword evidence="16" id="KW-1185">Reference proteome</keyword>
<evidence type="ECO:0000256" key="2">
    <source>
        <dbReference type="ARBA" id="ARBA00004496"/>
    </source>
</evidence>